<reference evidence="1 2" key="1">
    <citation type="journal article" date="2015" name="Nat. Commun.">
        <title>Outbred genome sequencing and CRISPR/Cas9 gene editing in butterflies.</title>
        <authorList>
            <person name="Li X."/>
            <person name="Fan D."/>
            <person name="Zhang W."/>
            <person name="Liu G."/>
            <person name="Zhang L."/>
            <person name="Zhao L."/>
            <person name="Fang X."/>
            <person name="Chen L."/>
            <person name="Dong Y."/>
            <person name="Chen Y."/>
            <person name="Ding Y."/>
            <person name="Zhao R."/>
            <person name="Feng M."/>
            <person name="Zhu Y."/>
            <person name="Feng Y."/>
            <person name="Jiang X."/>
            <person name="Zhu D."/>
            <person name="Xiang H."/>
            <person name="Feng X."/>
            <person name="Li S."/>
            <person name="Wang J."/>
            <person name="Zhang G."/>
            <person name="Kronforst M.R."/>
            <person name="Wang W."/>
        </authorList>
    </citation>
    <scope>NUCLEOTIDE SEQUENCE [LARGE SCALE GENOMIC DNA]</scope>
    <source>
        <strain evidence="1">Ya'a_city_454_Px</strain>
        <tissue evidence="1">Whole body</tissue>
    </source>
</reference>
<evidence type="ECO:0000313" key="1">
    <source>
        <dbReference type="EMBL" id="KPI96974.1"/>
    </source>
</evidence>
<proteinExistence type="predicted"/>
<name>A0A194PW37_PAPXU</name>
<gene>
    <name evidence="1" type="ORF">RR46_05591</name>
</gene>
<protein>
    <submittedName>
        <fullName evidence="1">Uncharacterized protein</fullName>
    </submittedName>
</protein>
<keyword evidence="2" id="KW-1185">Reference proteome</keyword>
<accession>A0A194PW37</accession>
<dbReference type="Proteomes" id="UP000053268">
    <property type="component" value="Unassembled WGS sequence"/>
</dbReference>
<sequence>MCEDKEEARSEAEVAGPSPHRLCWPRRPPAPLPDTRGLCCAKLLRKNRKAKKLAVVVRSLTLIGCLGADECGRERKISRILL</sequence>
<dbReference type="EMBL" id="KQ459591">
    <property type="protein sequence ID" value="KPI96974.1"/>
    <property type="molecule type" value="Genomic_DNA"/>
</dbReference>
<organism evidence="1 2">
    <name type="scientific">Papilio xuthus</name>
    <name type="common">Asian swallowtail butterfly</name>
    <dbReference type="NCBI Taxonomy" id="66420"/>
    <lineage>
        <taxon>Eukaryota</taxon>
        <taxon>Metazoa</taxon>
        <taxon>Ecdysozoa</taxon>
        <taxon>Arthropoda</taxon>
        <taxon>Hexapoda</taxon>
        <taxon>Insecta</taxon>
        <taxon>Pterygota</taxon>
        <taxon>Neoptera</taxon>
        <taxon>Endopterygota</taxon>
        <taxon>Lepidoptera</taxon>
        <taxon>Glossata</taxon>
        <taxon>Ditrysia</taxon>
        <taxon>Papilionoidea</taxon>
        <taxon>Papilionidae</taxon>
        <taxon>Papilioninae</taxon>
        <taxon>Papilio</taxon>
    </lineage>
</organism>
<evidence type="ECO:0000313" key="2">
    <source>
        <dbReference type="Proteomes" id="UP000053268"/>
    </source>
</evidence>
<dbReference type="AlphaFoldDB" id="A0A194PW37"/>